<dbReference type="AlphaFoldDB" id="A0A8H3ULZ8"/>
<evidence type="ECO:0000256" key="3">
    <source>
        <dbReference type="ARBA" id="ARBA00023002"/>
    </source>
</evidence>
<dbReference type="Pfam" id="PF14273">
    <property type="entry name" value="DUF4360"/>
    <property type="match status" value="1"/>
</dbReference>
<protein>
    <recommendedName>
        <fullName evidence="9">Luciferase-like domain-containing protein</fullName>
    </recommendedName>
</protein>
<gene>
    <name evidence="7" type="ORF">EG328_005288</name>
</gene>
<dbReference type="Gene3D" id="3.20.20.30">
    <property type="entry name" value="Luciferase-like domain"/>
    <property type="match status" value="1"/>
</dbReference>
<accession>A0A8H3ULZ8</accession>
<keyword evidence="4" id="KW-0503">Monooxygenase</keyword>
<evidence type="ECO:0000256" key="6">
    <source>
        <dbReference type="SAM" id="SignalP"/>
    </source>
</evidence>
<organism evidence="7 8">
    <name type="scientific">Venturia inaequalis</name>
    <name type="common">Apple scab fungus</name>
    <dbReference type="NCBI Taxonomy" id="5025"/>
    <lineage>
        <taxon>Eukaryota</taxon>
        <taxon>Fungi</taxon>
        <taxon>Dikarya</taxon>
        <taxon>Ascomycota</taxon>
        <taxon>Pezizomycotina</taxon>
        <taxon>Dothideomycetes</taxon>
        <taxon>Pleosporomycetidae</taxon>
        <taxon>Venturiales</taxon>
        <taxon>Venturiaceae</taxon>
        <taxon>Venturia</taxon>
    </lineage>
</organism>
<feature type="signal peptide" evidence="6">
    <location>
        <begin position="1"/>
        <end position="15"/>
    </location>
</feature>
<proteinExistence type="predicted"/>
<sequence>MKFSAILLLAASALATPIVDPNAPPAEEVTITSAVTSGNGCPSGTVQTTFSPDKTVATFGFDAFQTYIGPKTKPQDHSKNCQIHLSLKYPGGFQFSLLEATYHGYARLDAGVTGSFTSSYYFSQAATKTSISKATISGPDYLNGLIYTKADVIENASLIWSPCGANGILNINNRITLTAPSEGKAAGELANDDATVKFTQLLAFKNPQDNSPTKDRLPYWLSLARLAEKGKISTIFIADSYAGHNIYAGSADASYKGGSHVGKLDPLVIVGAMAAVTGSVGFGVTASTSYIPPYILARTYSTLDHLTDGRVGWNIVTSHSNSAAQAMGKEEVMPHDERYLAAEEYMEIVYRLWEQSWEDGAQVWQEEPEMAYDPSKIRKVNFDGKYFKMNAFHQTHPSPQRTPLLFQAGSSKAGIAFGGKHAEAIFCANPTIESCKKYTAAVRAKAVEQGRDPSSVKFFLGIMPFIGRTQEEAEAKFEKARKYASVNGGLARFSGFTNVDLSQYEVDEEFDFEGKHHENTIQGVIDNIKLIGEHKVFTPRVVAEMFALGGSGPRPVGTPELVADFFEKWWREGDLDGFNVNCKSTLPLTSQDIKTDVRNADVANPGSFEDVVELLVPELQRRGIYWNDYAVPGGTARENLYGKEGEKLLALEHPGAKFRWNAPRMSSNEESEPVESNDTSSVPPSKKRRIDTA</sequence>
<evidence type="ECO:0000313" key="7">
    <source>
        <dbReference type="EMBL" id="KAE9971968.1"/>
    </source>
</evidence>
<feature type="chain" id="PRO_5034643418" description="Luciferase-like domain-containing protein" evidence="6">
    <location>
        <begin position="16"/>
        <end position="693"/>
    </location>
</feature>
<evidence type="ECO:0000313" key="8">
    <source>
        <dbReference type="Proteomes" id="UP000447873"/>
    </source>
</evidence>
<name>A0A8H3ULZ8_VENIN</name>
<dbReference type="NCBIfam" id="TIGR03860">
    <property type="entry name" value="FMN_nitrolo"/>
    <property type="match status" value="1"/>
</dbReference>
<dbReference type="PANTHER" id="PTHR30011:SF16">
    <property type="entry name" value="C2H2 FINGER DOMAIN TRANSCRIPTION FACTOR (EUROFUNG)-RELATED"/>
    <property type="match status" value="1"/>
</dbReference>
<reference evidence="7 8" key="1">
    <citation type="submission" date="2018-12" db="EMBL/GenBank/DDBJ databases">
        <title>Venturia inaequalis Genome Resource.</title>
        <authorList>
            <person name="Lichtner F.J."/>
        </authorList>
    </citation>
    <scope>NUCLEOTIDE SEQUENCE [LARGE SCALE GENOMIC DNA]</scope>
    <source>
        <strain evidence="7 8">120213</strain>
    </source>
</reference>
<evidence type="ECO:0000256" key="4">
    <source>
        <dbReference type="ARBA" id="ARBA00023033"/>
    </source>
</evidence>
<dbReference type="EMBL" id="WNWS01000283">
    <property type="protein sequence ID" value="KAE9971968.1"/>
    <property type="molecule type" value="Genomic_DNA"/>
</dbReference>
<evidence type="ECO:0000256" key="1">
    <source>
        <dbReference type="ARBA" id="ARBA00022630"/>
    </source>
</evidence>
<dbReference type="InterPro" id="IPR051260">
    <property type="entry name" value="Diverse_substr_monoxygenases"/>
</dbReference>
<keyword evidence="6" id="KW-0732">Signal</keyword>
<evidence type="ECO:0000256" key="5">
    <source>
        <dbReference type="SAM" id="MobiDB-lite"/>
    </source>
</evidence>
<feature type="region of interest" description="Disordered" evidence="5">
    <location>
        <begin position="659"/>
        <end position="693"/>
    </location>
</feature>
<keyword evidence="3" id="KW-0560">Oxidoreductase</keyword>
<dbReference type="GO" id="GO:0004497">
    <property type="term" value="F:monooxygenase activity"/>
    <property type="evidence" value="ECO:0007669"/>
    <property type="project" value="UniProtKB-KW"/>
</dbReference>
<dbReference type="InterPro" id="IPR025649">
    <property type="entry name" value="DUF4360"/>
</dbReference>
<keyword evidence="2" id="KW-0288">FMN</keyword>
<evidence type="ECO:0008006" key="9">
    <source>
        <dbReference type="Google" id="ProtNLM"/>
    </source>
</evidence>
<dbReference type="PANTHER" id="PTHR30011">
    <property type="entry name" value="ALKANESULFONATE MONOOXYGENASE-RELATED"/>
    <property type="match status" value="1"/>
</dbReference>
<dbReference type="InterPro" id="IPR016215">
    <property type="entry name" value="NTA_MOA"/>
</dbReference>
<dbReference type="Proteomes" id="UP000447873">
    <property type="component" value="Unassembled WGS sequence"/>
</dbReference>
<evidence type="ECO:0000256" key="2">
    <source>
        <dbReference type="ARBA" id="ARBA00022643"/>
    </source>
</evidence>
<dbReference type="SUPFAM" id="SSF51679">
    <property type="entry name" value="Bacterial luciferase-like"/>
    <property type="match status" value="1"/>
</dbReference>
<comment type="caution">
    <text evidence="7">The sequence shown here is derived from an EMBL/GenBank/DDBJ whole genome shotgun (WGS) entry which is preliminary data.</text>
</comment>
<dbReference type="InterPro" id="IPR036661">
    <property type="entry name" value="Luciferase-like_sf"/>
</dbReference>
<keyword evidence="1" id="KW-0285">Flavoprotein</keyword>
<dbReference type="GO" id="GO:0016705">
    <property type="term" value="F:oxidoreductase activity, acting on paired donors, with incorporation or reduction of molecular oxygen"/>
    <property type="evidence" value="ECO:0007669"/>
    <property type="project" value="InterPro"/>
</dbReference>